<evidence type="ECO:0008006" key="3">
    <source>
        <dbReference type="Google" id="ProtNLM"/>
    </source>
</evidence>
<gene>
    <name evidence="1" type="ORF">M9980_01420</name>
</gene>
<protein>
    <recommendedName>
        <fullName evidence="3">ATP-binding protein</fullName>
    </recommendedName>
</protein>
<reference evidence="1" key="1">
    <citation type="submission" date="2022-05" db="EMBL/GenBank/DDBJ databases">
        <title>Sphingomonas sp. strain RMG20 Genome sequencing and assembly.</title>
        <authorList>
            <person name="Kim I."/>
        </authorList>
    </citation>
    <scope>NUCLEOTIDE SEQUENCE</scope>
    <source>
        <strain evidence="1">RMG20</strain>
    </source>
</reference>
<evidence type="ECO:0000313" key="1">
    <source>
        <dbReference type="EMBL" id="URW75918.1"/>
    </source>
</evidence>
<dbReference type="RefSeq" id="WP_250752595.1">
    <property type="nucleotide sequence ID" value="NZ_CP098401.1"/>
</dbReference>
<organism evidence="1 2">
    <name type="scientific">Sphingomonas donggukensis</name>
    <dbReference type="NCBI Taxonomy" id="2949093"/>
    <lineage>
        <taxon>Bacteria</taxon>
        <taxon>Pseudomonadati</taxon>
        <taxon>Pseudomonadota</taxon>
        <taxon>Alphaproteobacteria</taxon>
        <taxon>Sphingomonadales</taxon>
        <taxon>Sphingomonadaceae</taxon>
        <taxon>Sphingomonas</taxon>
    </lineage>
</organism>
<accession>A0ABY4TUA9</accession>
<proteinExistence type="predicted"/>
<dbReference type="InterPro" id="IPR011989">
    <property type="entry name" value="ARM-like"/>
</dbReference>
<dbReference type="EMBL" id="CP098401">
    <property type="protein sequence ID" value="URW75918.1"/>
    <property type="molecule type" value="Genomic_DNA"/>
</dbReference>
<evidence type="ECO:0000313" key="2">
    <source>
        <dbReference type="Proteomes" id="UP001055580"/>
    </source>
</evidence>
<keyword evidence="2" id="KW-1185">Reference proteome</keyword>
<sequence>MNKAELTGGQLCVRGIVQQAMRGLAHSTSLVLKLAQFENAELLSAQLTLEPNDGGDFQCEAAGERLVEQDKIRTNGKPWTSGNIAADVLPDLLKSVQDDGRSTRYRFATDGSLNCDTLLDLCAALKGRAAPDDPLAALDDNNKKAFKYQAWLSERGFFKALAKSASCTDYRRFWRLLASLEIEGDLTEHTLITQIDAFLTDVVDAIEDIVGKRDQLIGLILRLARDETQITVANLLKEAGLPVQRVLHYSRLPQATRAALEHQLALLGYDLKHDVRPPPGLGDLGLTLIAGESGFGKSWQLAGELARLDRAGHLTVLVQNADSLTAIVSKVAEVVWHTSFDGPQTMPGLQRRLGHRYVDGDGAWLTVGVDDVQSRSLLNEMRAANWAAFGVRLLVTTPTPLADALTNMPLPPPIFRVGEFSLPQLRQFLKSHDRAMQGLPDDVIELLRTPIFADLYRRIESPDWTPLNEYNLLDRFWRHATFEARDMADHQDDPDGLAQLALTLLAAGGAYPWPAGVAKAAGLDQEARKRLVATGILRQSENGSVIIHDRVLNWVVALGLARRLESSAIDAHGSVAELIRIGQPDELPIGLSYRLGYVLLDFLWLIAGKVPAQTVAEILLGLIDDPQYRINAGNLIEVHLAGLGSRIIPALAEIAKTPSGNRGPIASLAARAMAAVGRAEPGSVDPALIGLISNPADHRAVRAGLIAAALYPLSDAIEQLWAIHLERRQATVDAVNADSSAKHELFLRRQASFDALVTTATTMPAWIESKLDQTSDAPTAEVLLELLLKVEHVVAQDIWVRTKATFRARIAAGKAIWPRAIGRFGESSDAERLTIPNDPQDHFEPAERFRALVRVDPVRASAHLVQVEEQVVRRHLSDSLAHLIRNGGPSVPSNLRARHAPGWEGMSDLAIAYASAPLLIDTDSFMALIAALEARLAEVAGQAWRPTRERPLVEFLAGTTRPDLLAILETYRESALETLLRDRLIANGGRVSLSVDSDADNFERLLLLIGGDGYGAAIAGAMISDKAFTRRDGFESSIMLPPGSAPANLLAAGVAEPDNGNLDQYWLMIALALHGPDAALYQLVMRSQSAYNDAIDVRIKRGPWPAAIAAQIGIDLESADSGTRIGATCALAMAPPPNAADLLANTLARCPDDDESALTVIRIASHLGCYEPRMLDQLKRMVNLPDATRREEALPYLAEQGDADARKFVHDQLTAGTTGTYDRSTLRAAYALSEHLPDDPIINAKLMPFVDRHHGIYPLGQIAGRLSDNGTLDANDFIDLGYSAKRLSADDTYLLVERISRGDPEEGLAIAERRYDQNPSAGGARQILGLGGANGLAFLVDRYAVEQRHEVRWIIARALRRHADRQALMTRLMNAAQGSAVAMRCAAAELLGWLPDDEVAGQLNALVSDKVPEVSDAALEAEGRRDAERHAKALIAGIADADHLGRWSRLWAVVDLADPYLLEFDSDGLAIGPLLDSMDEIFAIWTEKTLVRRKEALAKRAKRLDQR</sequence>
<dbReference type="Proteomes" id="UP001055580">
    <property type="component" value="Chromosome"/>
</dbReference>
<dbReference type="InterPro" id="IPR016024">
    <property type="entry name" value="ARM-type_fold"/>
</dbReference>
<dbReference type="Gene3D" id="1.25.10.10">
    <property type="entry name" value="Leucine-rich Repeat Variant"/>
    <property type="match status" value="1"/>
</dbReference>
<name>A0ABY4TUA9_9SPHN</name>
<dbReference type="SUPFAM" id="SSF48371">
    <property type="entry name" value="ARM repeat"/>
    <property type="match status" value="1"/>
</dbReference>